<evidence type="ECO:0000313" key="1">
    <source>
        <dbReference type="EMBL" id="SHE70723.1"/>
    </source>
</evidence>
<dbReference type="RefSeq" id="WP_072999193.1">
    <property type="nucleotide sequence ID" value="NZ_FQUM01000002.1"/>
</dbReference>
<dbReference type="InterPro" id="IPR036116">
    <property type="entry name" value="FN3_sf"/>
</dbReference>
<accession>A0A1M4VPF5</accession>
<organism evidence="1 2">
    <name type="scientific">Mariniphaga anaerophila</name>
    <dbReference type="NCBI Taxonomy" id="1484053"/>
    <lineage>
        <taxon>Bacteria</taxon>
        <taxon>Pseudomonadati</taxon>
        <taxon>Bacteroidota</taxon>
        <taxon>Bacteroidia</taxon>
        <taxon>Marinilabiliales</taxon>
        <taxon>Prolixibacteraceae</taxon>
        <taxon>Mariniphaga</taxon>
    </lineage>
</organism>
<protein>
    <submittedName>
        <fullName evidence="1">Uncharacterized protein</fullName>
    </submittedName>
</protein>
<keyword evidence="2" id="KW-1185">Reference proteome</keyword>
<proteinExistence type="predicted"/>
<gene>
    <name evidence="1" type="ORF">SAMN05444274_102161</name>
</gene>
<dbReference type="Proteomes" id="UP000184164">
    <property type="component" value="Unassembled WGS sequence"/>
</dbReference>
<dbReference type="AlphaFoldDB" id="A0A1M4VPF5"/>
<dbReference type="OrthoDB" id="9903275at2"/>
<reference evidence="1 2" key="1">
    <citation type="submission" date="2016-11" db="EMBL/GenBank/DDBJ databases">
        <authorList>
            <person name="Jaros S."/>
            <person name="Januszkiewicz K."/>
            <person name="Wedrychowicz H."/>
        </authorList>
    </citation>
    <scope>NUCLEOTIDE SEQUENCE [LARGE SCALE GENOMIC DNA]</scope>
    <source>
        <strain evidence="1 2">DSM 26910</strain>
    </source>
</reference>
<name>A0A1M4VPF5_9BACT</name>
<dbReference type="SUPFAM" id="SSF49265">
    <property type="entry name" value="Fibronectin type III"/>
    <property type="match status" value="1"/>
</dbReference>
<evidence type="ECO:0000313" key="2">
    <source>
        <dbReference type="Proteomes" id="UP000184164"/>
    </source>
</evidence>
<sequence length="565" mass="60665">MKKYFAYIIACVMLVAAGCTDFGEETQLTLPGAPAVEITGITPGDKGDDVTFTVKPAGTAGYYSWVIIESEKVDTTILEAPDRVLKQQVTGVKTGITEYAKAAETSVTVEKLTPFTIYQIYAVASSVDGVDGEVKNAQFRTLDDGSKPTPQKIAVADTTVTLTFHEPLNLGTGKVFVSYFAKNTVSGDKPLVIEPGYEEFNPQDIEIPAEGLSVSGNDLMIELPNAPAGAYASITYEEGAVLDLEGNGSSAYTAKADTLISGAPSRGLTTRVAVKAWNLRSEFEDLNPDTVATFAEWEDLVIPALTDEGIVVAKKVADAIPTVVYKQPGKVVTLDVAMWGLMNGVPVFLLPEEPARGATVDIAIPANAFEDVYGNTNIALDIQDNYLYSYGYTLDDIVGTYRLDGYNASTGAPIVENDITIVADEESDDENAVLIKGLGMNLFGIEETTVAAIFDPVGGTLTVPDWQVLAVDWIHPSVGTPADIFFSTYNSPAIIFAVPQPGTVTSANDVWGYYLAKDETAYGALRWYDPSSTFVRTDSKSATIRGQVLPETDFPILKEKKVFSK</sequence>
<dbReference type="PROSITE" id="PS51257">
    <property type="entry name" value="PROKAR_LIPOPROTEIN"/>
    <property type="match status" value="1"/>
</dbReference>
<dbReference type="EMBL" id="FQUM01000002">
    <property type="protein sequence ID" value="SHE70723.1"/>
    <property type="molecule type" value="Genomic_DNA"/>
</dbReference>
<dbReference type="STRING" id="1484053.SAMN05444274_102161"/>